<keyword evidence="2" id="KW-0964">Secreted</keyword>
<keyword evidence="7" id="KW-1185">Reference proteome</keyword>
<feature type="signal peptide" evidence="5">
    <location>
        <begin position="1"/>
        <end position="18"/>
    </location>
</feature>
<dbReference type="PANTHER" id="PTHR11967:SF2">
    <property type="entry name" value="ALPHA-1-ACID GLYCOPROTEIN 1"/>
    <property type="match status" value="1"/>
</dbReference>
<dbReference type="PANTHER" id="PTHR11967">
    <property type="entry name" value="ALPHA-1-ACID GLYCOPROTEIN"/>
    <property type="match status" value="1"/>
</dbReference>
<evidence type="ECO:0000256" key="5">
    <source>
        <dbReference type="SAM" id="SignalP"/>
    </source>
</evidence>
<evidence type="ECO:0000256" key="1">
    <source>
        <dbReference type="ARBA" id="ARBA00004613"/>
    </source>
</evidence>
<organism evidence="6 7">
    <name type="scientific">Knipowitschia caucasica</name>
    <name type="common">Caucasian dwarf goby</name>
    <name type="synonym">Pomatoschistus caucasicus</name>
    <dbReference type="NCBI Taxonomy" id="637954"/>
    <lineage>
        <taxon>Eukaryota</taxon>
        <taxon>Metazoa</taxon>
        <taxon>Chordata</taxon>
        <taxon>Craniata</taxon>
        <taxon>Vertebrata</taxon>
        <taxon>Euteleostomi</taxon>
        <taxon>Actinopterygii</taxon>
        <taxon>Neopterygii</taxon>
        <taxon>Teleostei</taxon>
        <taxon>Neoteleostei</taxon>
        <taxon>Acanthomorphata</taxon>
        <taxon>Gobiaria</taxon>
        <taxon>Gobiiformes</taxon>
        <taxon>Gobioidei</taxon>
        <taxon>Gobiidae</taxon>
        <taxon>Gobiinae</taxon>
        <taxon>Knipowitschia</taxon>
    </lineage>
</organism>
<dbReference type="SUPFAM" id="SSF50814">
    <property type="entry name" value="Lipocalins"/>
    <property type="match status" value="1"/>
</dbReference>
<dbReference type="GO" id="GO:0005576">
    <property type="term" value="C:extracellular region"/>
    <property type="evidence" value="ECO:0007669"/>
    <property type="project" value="UniProtKB-SubCell"/>
</dbReference>
<keyword evidence="3 5" id="KW-0732">Signal</keyword>
<keyword evidence="4" id="KW-0325">Glycoprotein</keyword>
<evidence type="ECO:0000313" key="7">
    <source>
        <dbReference type="Proteomes" id="UP001497482"/>
    </source>
</evidence>
<dbReference type="EMBL" id="OZ035838">
    <property type="protein sequence ID" value="CAL1583948.1"/>
    <property type="molecule type" value="Genomic_DNA"/>
</dbReference>
<evidence type="ECO:0000313" key="6">
    <source>
        <dbReference type="EMBL" id="CAL1583948.1"/>
    </source>
</evidence>
<feature type="chain" id="PRO_5043842006" evidence="5">
    <location>
        <begin position="19"/>
        <end position="219"/>
    </location>
</feature>
<accession>A0AAV2K236</accession>
<reference evidence="6 7" key="1">
    <citation type="submission" date="2024-04" db="EMBL/GenBank/DDBJ databases">
        <authorList>
            <person name="Waldvogel A.-M."/>
            <person name="Schoenle A."/>
        </authorList>
    </citation>
    <scope>NUCLEOTIDE SEQUENCE [LARGE SCALE GENOMIC DNA]</scope>
</reference>
<name>A0AAV2K236_KNICA</name>
<evidence type="ECO:0000256" key="3">
    <source>
        <dbReference type="ARBA" id="ARBA00022729"/>
    </source>
</evidence>
<dbReference type="AlphaFoldDB" id="A0AAV2K236"/>
<dbReference type="Proteomes" id="UP001497482">
    <property type="component" value="Chromosome 16"/>
</dbReference>
<evidence type="ECO:0000256" key="2">
    <source>
        <dbReference type="ARBA" id="ARBA00022525"/>
    </source>
</evidence>
<protein>
    <submittedName>
        <fullName evidence="6">Uncharacterized protein</fullName>
    </submittedName>
</protein>
<gene>
    <name evidence="6" type="ORF">KC01_LOCUS14353</name>
</gene>
<evidence type="ECO:0000256" key="4">
    <source>
        <dbReference type="ARBA" id="ARBA00023180"/>
    </source>
</evidence>
<dbReference type="Gene3D" id="2.40.128.20">
    <property type="match status" value="1"/>
</dbReference>
<proteinExistence type="predicted"/>
<sequence>MRVFVSLVLVLVLIETRASPIPESEPEIRSSELVREECLQVPLSLQNKTKVSGQFYFLHGFTDNHLYRTLLNLTSSFWVNITETESGLTMEQFNKMNGTCLKTLATVAISGDTGIVTVANMTSQVQYFSLGDSSLVLDITASSPGVRDFVKKVNLDPDQFSPDLNARAFYLMSHDPVVSDSDLELFRLRADCKGFRGNPDYVHKNQEYCSEEESILMVY</sequence>
<dbReference type="InterPro" id="IPR012674">
    <property type="entry name" value="Calycin"/>
</dbReference>
<comment type="subcellular location">
    <subcellularLocation>
        <location evidence="1">Secreted</location>
    </subcellularLocation>
</comment>